<dbReference type="Proteomes" id="UP000292580">
    <property type="component" value="Unassembled WGS sequence"/>
</dbReference>
<dbReference type="AlphaFoldDB" id="A0A483CQ78"/>
<dbReference type="InterPro" id="IPR001509">
    <property type="entry name" value="Epimerase_deHydtase"/>
</dbReference>
<dbReference type="CDD" id="cd05256">
    <property type="entry name" value="UDP_AE_SDR_e"/>
    <property type="match status" value="1"/>
</dbReference>
<dbReference type="Gene3D" id="3.40.50.720">
    <property type="entry name" value="NAD(P)-binding Rossmann-like Domain"/>
    <property type="match status" value="1"/>
</dbReference>
<dbReference type="OrthoDB" id="4907at2157"/>
<feature type="domain" description="NAD-dependent epimerase/dehydratase" evidence="1">
    <location>
        <begin position="4"/>
        <end position="238"/>
    </location>
</feature>
<dbReference type="PANTHER" id="PTHR43245">
    <property type="entry name" value="BIFUNCTIONAL POLYMYXIN RESISTANCE PROTEIN ARNA"/>
    <property type="match status" value="1"/>
</dbReference>
<evidence type="ECO:0000259" key="1">
    <source>
        <dbReference type="Pfam" id="PF01370"/>
    </source>
</evidence>
<evidence type="ECO:0000313" key="3">
    <source>
        <dbReference type="Proteomes" id="UP000292580"/>
    </source>
</evidence>
<comment type="caution">
    <text evidence="2">The sequence shown here is derived from an EMBL/GenBank/DDBJ whole genome shotgun (WGS) entry which is preliminary data.</text>
</comment>
<gene>
    <name evidence="2" type="ORF">CUJ86_11605</name>
</gene>
<dbReference type="EMBL" id="PGCL01000010">
    <property type="protein sequence ID" value="TAJ43233.1"/>
    <property type="molecule type" value="Genomic_DNA"/>
</dbReference>
<proteinExistence type="predicted"/>
<dbReference type="PANTHER" id="PTHR43245:SF13">
    <property type="entry name" value="UDP-D-APIOSE_UDP-D-XYLOSE SYNTHASE 2"/>
    <property type="match status" value="1"/>
</dbReference>
<dbReference type="InterPro" id="IPR036291">
    <property type="entry name" value="NAD(P)-bd_dom_sf"/>
</dbReference>
<evidence type="ECO:0000313" key="2">
    <source>
        <dbReference type="EMBL" id="TAJ43233.1"/>
    </source>
</evidence>
<keyword evidence="3" id="KW-1185">Reference proteome</keyword>
<dbReference type="Gene3D" id="3.90.25.10">
    <property type="entry name" value="UDP-galactose 4-epimerase, domain 1"/>
    <property type="match status" value="1"/>
</dbReference>
<protein>
    <submittedName>
        <fullName evidence="2">GDP-mannose 4,6-dehydratase</fullName>
    </submittedName>
</protein>
<dbReference type="PRINTS" id="PR01713">
    <property type="entry name" value="NUCEPIMERASE"/>
</dbReference>
<reference evidence="2 3" key="1">
    <citation type="submission" date="2017-11" db="EMBL/GenBank/DDBJ databases">
        <title>Isolation and Characterization of Methanofollis Species from Methane Seep Offshore SW Taiwan.</title>
        <authorList>
            <person name="Teng N.-H."/>
            <person name="Lai M.-C."/>
            <person name="Chen S.-C."/>
        </authorList>
    </citation>
    <scope>NUCLEOTIDE SEQUENCE [LARGE SCALE GENOMIC DNA]</scope>
    <source>
        <strain evidence="2 3">FWC-SCC2</strain>
    </source>
</reference>
<dbReference type="RefSeq" id="WP_130647739.1">
    <property type="nucleotide sequence ID" value="NZ_PGCL01000010.1"/>
</dbReference>
<dbReference type="InterPro" id="IPR050177">
    <property type="entry name" value="Lipid_A_modif_metabolic_enz"/>
</dbReference>
<name>A0A483CQ78_9EURY</name>
<sequence>MKYVITGGAGFIGSHLAETLSQNHGVTVIDDLSTGRMENIQGLIDKGAVTFVRGDINDAPLLQDLFTDADGVFHQAALPSVQRSVKNPMATHEANVTGTLHVLMAARDAGVRKVVMASSSSVYGDTPTLPKHEGMTPGPLSPYAVSKIADEYYASVFSDLYGLQTVCLRYFNVFGPHQDPNSQYAAVIPNFIQRVLKDQPPLIYGDGKQTRDFTYIRNVVQANIQAMEGDCQGAFNIACGERIDLLTLARTIMDIVGRDLEPVHEAPRPGDVRDSLADISRAQAAFGYAPHYDLKAGLRETVAWFRNH</sequence>
<dbReference type="Pfam" id="PF01370">
    <property type="entry name" value="Epimerase"/>
    <property type="match status" value="1"/>
</dbReference>
<accession>A0A483CQ78</accession>
<dbReference type="SUPFAM" id="SSF51735">
    <property type="entry name" value="NAD(P)-binding Rossmann-fold domains"/>
    <property type="match status" value="1"/>
</dbReference>
<organism evidence="2 3">
    <name type="scientific">Methanofollis fontis</name>
    <dbReference type="NCBI Taxonomy" id="2052832"/>
    <lineage>
        <taxon>Archaea</taxon>
        <taxon>Methanobacteriati</taxon>
        <taxon>Methanobacteriota</taxon>
        <taxon>Stenosarchaea group</taxon>
        <taxon>Methanomicrobia</taxon>
        <taxon>Methanomicrobiales</taxon>
        <taxon>Methanomicrobiaceae</taxon>
        <taxon>Methanofollis</taxon>
    </lineage>
</organism>